<dbReference type="KEGG" id="vg:13994931"/>
<protein>
    <submittedName>
        <fullName evidence="1">Uncharacterized protein</fullName>
    </submittedName>
</protein>
<sequence length="108" mass="12205">MYPASDVQQSREFGRPIRLTLVQFLRYVQNDRANDIKQACELFAAMIVGPLRKVPGADTATRMAERIGHGRTPEQAAAREYLYRWRLALDARPRNAAAVWGVPHTLGL</sequence>
<gene>
    <name evidence="1" type="ORF">CcrColossus_gp002</name>
</gene>
<accession>K4K5Y0</accession>
<keyword evidence="2" id="KW-1185">Reference proteome</keyword>
<proteinExistence type="predicted"/>
<reference evidence="1 2" key="1">
    <citation type="journal article" date="2012" name="BMC Genomics">
        <title>The Caulobacter crescentus phage phiCbK: genomics of a canonical phage.</title>
        <authorList>
            <person name="Gill J.J."/>
            <person name="Berry J.D."/>
            <person name="Russell W.K."/>
            <person name="Lessor L."/>
            <person name="Escobar Garcia D.A."/>
            <person name="Hernandez D."/>
            <person name="Kane A."/>
            <person name="Keene J."/>
            <person name="Maddox M."/>
            <person name="Martin R."/>
            <person name="Mohan S."/>
            <person name="Thorn A.M."/>
            <person name="Russell D.H."/>
            <person name="Young R."/>
        </authorList>
    </citation>
    <scope>NUCLEOTIDE SEQUENCE [LARGE SCALE GENOMIC DNA]</scope>
</reference>
<dbReference type="RefSeq" id="YP_006988236.1">
    <property type="nucleotide sequence ID" value="NC_019406.1"/>
</dbReference>
<dbReference type="EMBL" id="JX100810">
    <property type="protein sequence ID" value="AFU87872.1"/>
    <property type="molecule type" value="Genomic_DNA"/>
</dbReference>
<dbReference type="Proteomes" id="UP000000463">
    <property type="component" value="Segment"/>
</dbReference>
<evidence type="ECO:0000313" key="2">
    <source>
        <dbReference type="Proteomes" id="UP000000463"/>
    </source>
</evidence>
<dbReference type="GeneID" id="13994931"/>
<evidence type="ECO:0000313" key="1">
    <source>
        <dbReference type="EMBL" id="AFU87872.1"/>
    </source>
</evidence>
<organism evidence="1 2">
    <name type="scientific">Caulobacter phage CcrColossus</name>
    <dbReference type="NCBI Taxonomy" id="1211640"/>
    <lineage>
        <taxon>Viruses</taxon>
        <taxon>Duplodnaviria</taxon>
        <taxon>Heunggongvirae</taxon>
        <taxon>Uroviricota</taxon>
        <taxon>Caudoviricetes</taxon>
        <taxon>Jeanschmidtviridae</taxon>
        <taxon>Colossusvirus</taxon>
        <taxon>Colossusvirus colossus</taxon>
    </lineage>
</organism>
<name>K4K5Y0_9CAUD</name>